<name>A0ABQ9XK82_9EUKA</name>
<evidence type="ECO:0000313" key="3">
    <source>
        <dbReference type="Proteomes" id="UP001281761"/>
    </source>
</evidence>
<gene>
    <name evidence="2" type="ORF">BLNAU_12159</name>
</gene>
<dbReference type="EMBL" id="JARBJD010000098">
    <property type="protein sequence ID" value="KAK2952838.1"/>
    <property type="molecule type" value="Genomic_DNA"/>
</dbReference>
<feature type="region of interest" description="Disordered" evidence="1">
    <location>
        <begin position="186"/>
        <end position="210"/>
    </location>
</feature>
<reference evidence="2 3" key="1">
    <citation type="journal article" date="2022" name="bioRxiv">
        <title>Genomics of Preaxostyla Flagellates Illuminates Evolutionary Transitions and the Path Towards Mitochondrial Loss.</title>
        <authorList>
            <person name="Novak L.V.F."/>
            <person name="Treitli S.C."/>
            <person name="Pyrih J."/>
            <person name="Halakuc P."/>
            <person name="Pipaliya S.V."/>
            <person name="Vacek V."/>
            <person name="Brzon O."/>
            <person name="Soukal P."/>
            <person name="Eme L."/>
            <person name="Dacks J.B."/>
            <person name="Karnkowska A."/>
            <person name="Elias M."/>
            <person name="Hampl V."/>
        </authorList>
    </citation>
    <scope>NUCLEOTIDE SEQUENCE [LARGE SCALE GENOMIC DNA]</scope>
    <source>
        <strain evidence="2">NAU3</strain>
        <tissue evidence="2">Gut</tissue>
    </source>
</reference>
<proteinExistence type="predicted"/>
<organism evidence="2 3">
    <name type="scientific">Blattamonas nauphoetae</name>
    <dbReference type="NCBI Taxonomy" id="2049346"/>
    <lineage>
        <taxon>Eukaryota</taxon>
        <taxon>Metamonada</taxon>
        <taxon>Preaxostyla</taxon>
        <taxon>Oxymonadida</taxon>
        <taxon>Blattamonas</taxon>
    </lineage>
</organism>
<protein>
    <submittedName>
        <fullName evidence="2">Uncharacterized protein</fullName>
    </submittedName>
</protein>
<comment type="caution">
    <text evidence="2">The sequence shown here is derived from an EMBL/GenBank/DDBJ whole genome shotgun (WGS) entry which is preliminary data.</text>
</comment>
<sequence length="540" mass="62909">MNIFFQFQKEFTLDTTIEELERGVSQPESVVNSRVWQNIPILMRDSTLLEEKNTHKLNRLMHSILHILNECVMNKISIVNRRLLHSSISTLLQSPALPTTISVWGDQCLVSLKSFVDGPFVLVETDEFKSIEEATLHNTQTISTQKEEIEKLSHTIATLERQNKEEGERLTNEKKDVLAEMEAMLTKEREEKKDAEEKVERANEREQATEIARRDAEVRIAQLLIEKQNAENNLKESKEREKRAEERENKANADRREAEQSRKKMEEEKKKAEADRMKMEEEKKKADEKIRSAEEGKRMAEERQRQAEEQKRQTQQDKEKLADEVKRTREDFRKARDEKEKSEREKREMAENMELMKQQLTGLPIWIGTKSIQTFDRTAHKFTPTKLTQLSDLENKCWRTAFTGPIDEGEWELKIRASETTFSNVMLGYVRHPFPKDATQSQCGTYDNGIGGDFVLWNGKLWKDRDEFKPEGTNKKCNRIGQTAAIRVNMRTREARLFVDDEKQPGIFTGIPSPLCLGVTTGYVFGNLSVEVLWLKRLRS</sequence>
<evidence type="ECO:0000313" key="2">
    <source>
        <dbReference type="EMBL" id="KAK2952838.1"/>
    </source>
</evidence>
<evidence type="ECO:0000256" key="1">
    <source>
        <dbReference type="SAM" id="MobiDB-lite"/>
    </source>
</evidence>
<feature type="region of interest" description="Disordered" evidence="1">
    <location>
        <begin position="231"/>
        <end position="347"/>
    </location>
</feature>
<dbReference type="Proteomes" id="UP001281761">
    <property type="component" value="Unassembled WGS sequence"/>
</dbReference>
<keyword evidence="3" id="KW-1185">Reference proteome</keyword>
<feature type="compositionally biased region" description="Basic and acidic residues" evidence="1">
    <location>
        <begin position="233"/>
        <end position="347"/>
    </location>
</feature>
<accession>A0ABQ9XK82</accession>